<dbReference type="EMBL" id="GAKP01004274">
    <property type="protein sequence ID" value="JAC54678.1"/>
    <property type="molecule type" value="Transcribed_RNA"/>
</dbReference>
<evidence type="ECO:0000256" key="8">
    <source>
        <dbReference type="PROSITE-ProRule" id="PRU00124"/>
    </source>
</evidence>
<evidence type="ECO:0000313" key="9">
    <source>
        <dbReference type="EMBL" id="JAC54678.1"/>
    </source>
</evidence>
<keyword evidence="4" id="KW-0677">Repeat</keyword>
<dbReference type="GO" id="GO:0005886">
    <property type="term" value="C:plasma membrane"/>
    <property type="evidence" value="ECO:0007669"/>
    <property type="project" value="TreeGrafter"/>
</dbReference>
<dbReference type="InterPro" id="IPR036055">
    <property type="entry name" value="LDL_receptor-like_sf"/>
</dbReference>
<dbReference type="PRINTS" id="PR00261">
    <property type="entry name" value="LDLRECEPTOR"/>
</dbReference>
<accession>A0A034WLP0</accession>
<keyword evidence="9" id="KW-0449">Lipoprotein</keyword>
<evidence type="ECO:0000256" key="7">
    <source>
        <dbReference type="ARBA" id="ARBA00023157"/>
    </source>
</evidence>
<dbReference type="GO" id="GO:0016192">
    <property type="term" value="P:vesicle-mediated transport"/>
    <property type="evidence" value="ECO:0007669"/>
    <property type="project" value="UniProtKB-ARBA"/>
</dbReference>
<feature type="disulfide bond" evidence="8">
    <location>
        <begin position="40"/>
        <end position="58"/>
    </location>
</feature>
<protein>
    <submittedName>
        <fullName evidence="9">Low-density lipoprotein receptor-related protein 2</fullName>
    </submittedName>
</protein>
<keyword evidence="7 8" id="KW-1015">Disulfide bond</keyword>
<dbReference type="OrthoDB" id="2019384at2759"/>
<dbReference type="SUPFAM" id="SSF57424">
    <property type="entry name" value="LDL receptor-like module"/>
    <property type="match status" value="2"/>
</dbReference>
<keyword evidence="3" id="KW-0812">Transmembrane</keyword>
<dbReference type="Gene3D" id="4.10.400.10">
    <property type="entry name" value="Low-density Lipoprotein Receptor"/>
    <property type="match status" value="2"/>
</dbReference>
<dbReference type="SMART" id="SM00192">
    <property type="entry name" value="LDLa"/>
    <property type="match status" value="2"/>
</dbReference>
<keyword evidence="5" id="KW-1133">Transmembrane helix</keyword>
<keyword evidence="6" id="KW-0472">Membrane</keyword>
<comment type="caution">
    <text evidence="8">Lacks conserved residue(s) required for the propagation of feature annotation.</text>
</comment>
<evidence type="ECO:0000256" key="1">
    <source>
        <dbReference type="ARBA" id="ARBA00004167"/>
    </source>
</evidence>
<evidence type="ECO:0000256" key="4">
    <source>
        <dbReference type="ARBA" id="ARBA00022737"/>
    </source>
</evidence>
<evidence type="ECO:0000256" key="5">
    <source>
        <dbReference type="ARBA" id="ARBA00022989"/>
    </source>
</evidence>
<organism evidence="9">
    <name type="scientific">Bactrocera dorsalis</name>
    <name type="common">Oriental fruit fly</name>
    <name type="synonym">Dacus dorsalis</name>
    <dbReference type="NCBI Taxonomy" id="27457"/>
    <lineage>
        <taxon>Eukaryota</taxon>
        <taxon>Metazoa</taxon>
        <taxon>Ecdysozoa</taxon>
        <taxon>Arthropoda</taxon>
        <taxon>Hexapoda</taxon>
        <taxon>Insecta</taxon>
        <taxon>Pterygota</taxon>
        <taxon>Neoptera</taxon>
        <taxon>Endopterygota</taxon>
        <taxon>Diptera</taxon>
        <taxon>Brachycera</taxon>
        <taxon>Muscomorpha</taxon>
        <taxon>Tephritoidea</taxon>
        <taxon>Tephritidae</taxon>
        <taxon>Bactrocera</taxon>
        <taxon>Bactrocera</taxon>
    </lineage>
</organism>
<dbReference type="InterPro" id="IPR002172">
    <property type="entry name" value="LDrepeatLR_classA_rpt"/>
</dbReference>
<name>A0A034WLP0_BACDO</name>
<dbReference type="PANTHER" id="PTHR24270">
    <property type="entry name" value="LOW-DENSITY LIPOPROTEIN RECEPTOR-RELATED"/>
    <property type="match status" value="1"/>
</dbReference>
<keyword evidence="9" id="KW-0675">Receptor</keyword>
<dbReference type="AlphaFoldDB" id="A0A034WLP0"/>
<evidence type="ECO:0000256" key="6">
    <source>
        <dbReference type="ARBA" id="ARBA00023136"/>
    </source>
</evidence>
<dbReference type="GO" id="GO:0012505">
    <property type="term" value="C:endomembrane system"/>
    <property type="evidence" value="ECO:0007669"/>
    <property type="project" value="UniProtKB-SubCell"/>
</dbReference>
<dbReference type="InterPro" id="IPR023415">
    <property type="entry name" value="LDLR_class-A_CS"/>
</dbReference>
<feature type="disulfide bond" evidence="8">
    <location>
        <begin position="82"/>
        <end position="100"/>
    </location>
</feature>
<dbReference type="PANTHER" id="PTHR24270:SF62">
    <property type="entry name" value="LOW-DENSITY LIPOPROTEIN RECEPTOR-RELATED PROTEIN 2"/>
    <property type="match status" value="1"/>
</dbReference>
<evidence type="ECO:0000256" key="3">
    <source>
        <dbReference type="ARBA" id="ARBA00022692"/>
    </source>
</evidence>
<gene>
    <name evidence="9" type="primary">LRP2</name>
</gene>
<dbReference type="Pfam" id="PF00057">
    <property type="entry name" value="Ldl_recept_a"/>
    <property type="match status" value="1"/>
</dbReference>
<dbReference type="PROSITE" id="PS01209">
    <property type="entry name" value="LDLRA_1"/>
    <property type="match status" value="2"/>
</dbReference>
<proteinExistence type="predicted"/>
<comment type="subcellular location">
    <subcellularLocation>
        <location evidence="2">Endomembrane system</location>
    </subcellularLocation>
    <subcellularLocation>
        <location evidence="1">Membrane</location>
        <topology evidence="1">Single-pass membrane protein</topology>
    </subcellularLocation>
</comment>
<evidence type="ECO:0000256" key="2">
    <source>
        <dbReference type="ARBA" id="ARBA00004308"/>
    </source>
</evidence>
<dbReference type="PROSITE" id="PS50068">
    <property type="entry name" value="LDLRA_2"/>
    <property type="match status" value="2"/>
</dbReference>
<feature type="disulfide bond" evidence="8">
    <location>
        <begin position="75"/>
        <end position="87"/>
    </location>
</feature>
<sequence>MLGLDGVDFSFNKQINIYLIAFLAIIGGGHLQRTECDWSCDNGDCLESEYLCDGIINCADGSDETINNCYTNTTCPTFAFRCAYGACITGKTRCNQKQDCADNSDELPTICQMTSTELNMAIRGQLIRKCSVKMVYV</sequence>
<reference evidence="9" key="1">
    <citation type="journal article" date="2014" name="BMC Genomics">
        <title>Characterizing the developmental transcriptome of the oriental fruit fly, Bactrocera dorsalis (Diptera: Tephritidae) through comparative genomic analysis with Drosophila melanogaster utilizing modENCODE datasets.</title>
        <authorList>
            <person name="Geib S.M."/>
            <person name="Calla B."/>
            <person name="Hall B."/>
            <person name="Hou S."/>
            <person name="Manoukis N.C."/>
        </authorList>
    </citation>
    <scope>NUCLEOTIDE SEQUENCE</scope>
    <source>
        <strain evidence="9">Punador</strain>
    </source>
</reference>
<dbReference type="InterPro" id="IPR050685">
    <property type="entry name" value="LDLR"/>
</dbReference>
<dbReference type="CDD" id="cd00112">
    <property type="entry name" value="LDLa"/>
    <property type="match status" value="2"/>
</dbReference>